<gene>
    <name evidence="1" type="ORF">COT71_04085</name>
</gene>
<protein>
    <submittedName>
        <fullName evidence="1">Uncharacterized protein</fullName>
    </submittedName>
</protein>
<organism evidence="1 2">
    <name type="scientific">Candidatus Andersenbacteria bacterium CG10_big_fil_rev_8_21_14_0_10_54_11</name>
    <dbReference type="NCBI Taxonomy" id="1974485"/>
    <lineage>
        <taxon>Bacteria</taxon>
        <taxon>Candidatus Anderseniibacteriota</taxon>
    </lineage>
</organism>
<dbReference type="EMBL" id="PEZP01000043">
    <property type="protein sequence ID" value="PIT97847.1"/>
    <property type="molecule type" value="Genomic_DNA"/>
</dbReference>
<evidence type="ECO:0000313" key="2">
    <source>
        <dbReference type="Proteomes" id="UP000230731"/>
    </source>
</evidence>
<reference evidence="2" key="1">
    <citation type="submission" date="2017-09" db="EMBL/GenBank/DDBJ databases">
        <title>Depth-based differentiation of microbial function through sediment-hosted aquifers and enrichment of novel symbionts in the deep terrestrial subsurface.</title>
        <authorList>
            <person name="Probst A.J."/>
            <person name="Ladd B."/>
            <person name="Jarett J.K."/>
            <person name="Geller-Mcgrath D.E."/>
            <person name="Sieber C.M.K."/>
            <person name="Emerson J.B."/>
            <person name="Anantharaman K."/>
            <person name="Thomas B.C."/>
            <person name="Malmstrom R."/>
            <person name="Stieglmeier M."/>
            <person name="Klingl A."/>
            <person name="Woyke T."/>
            <person name="Ryan C.M."/>
            <person name="Banfield J.F."/>
        </authorList>
    </citation>
    <scope>NUCLEOTIDE SEQUENCE [LARGE SCALE GENOMIC DNA]</scope>
</reference>
<sequence>MAMSSTVTAFELFLQYHLCYINPAGIEAGAWWKYVSTRQTRRLLRRWRIITAIRCDRYCYVSLRRRRRQITLRGQSPVRAQRVWQRFLRRTIRPIKGADPVETLMAIIATGRFTLRAFRAGWQTLPPDVQTKLMRYWFISTRNWTRRTNLPLPSRPKGYSIRRVALCLTAGEAGQRLCIVLR</sequence>
<name>A0A2M6WYL8_9BACT</name>
<accession>A0A2M6WYL8</accession>
<proteinExistence type="predicted"/>
<dbReference type="AlphaFoldDB" id="A0A2M6WYL8"/>
<comment type="caution">
    <text evidence="1">The sequence shown here is derived from an EMBL/GenBank/DDBJ whole genome shotgun (WGS) entry which is preliminary data.</text>
</comment>
<evidence type="ECO:0000313" key="1">
    <source>
        <dbReference type="EMBL" id="PIT97847.1"/>
    </source>
</evidence>
<dbReference type="Proteomes" id="UP000230731">
    <property type="component" value="Unassembled WGS sequence"/>
</dbReference>